<proteinExistence type="predicted"/>
<dbReference type="Proteomes" id="UP000323946">
    <property type="component" value="Unassembled WGS sequence"/>
</dbReference>
<evidence type="ECO:0000313" key="3">
    <source>
        <dbReference type="EMBL" id="KAA5828648.1"/>
    </source>
</evidence>
<evidence type="ECO:0000313" key="4">
    <source>
        <dbReference type="Proteomes" id="UP000323946"/>
    </source>
</evidence>
<sequence length="119" mass="12821">MTYPYDPYNPYQQPQPPYGMGYPPPPRNNGMAIASMCVSLAAIMTCYGAILVGPIGAILGHVALREINRNPQAFTNRNMALTGIIIGWVVPGLWALLIAFLVLSGTGALGPGLYEWIND</sequence>
<name>A0A5M7BKI1_SACHI</name>
<dbReference type="OrthoDB" id="4374883at2"/>
<dbReference type="EMBL" id="VWPH01000014">
    <property type="protein sequence ID" value="KAA5828648.1"/>
    <property type="molecule type" value="Genomic_DNA"/>
</dbReference>
<reference evidence="3 4" key="1">
    <citation type="submission" date="2019-09" db="EMBL/GenBank/DDBJ databases">
        <title>Draft genome sequence of the thermophilic Saccharopolyspora hirsuta VKM Ac-666T.</title>
        <authorList>
            <person name="Lobastova T.G."/>
            <person name="Fokina V."/>
            <person name="Bragin E.Y."/>
            <person name="Shtratnikova V.Y."/>
            <person name="Starodumova I.P."/>
            <person name="Tarlachkov S.V."/>
            <person name="Donova M.V."/>
        </authorList>
    </citation>
    <scope>NUCLEOTIDE SEQUENCE [LARGE SCALE GENOMIC DNA]</scope>
    <source>
        <strain evidence="3 4">VKM Ac-666</strain>
    </source>
</reference>
<keyword evidence="4" id="KW-1185">Reference proteome</keyword>
<evidence type="ECO:0000256" key="1">
    <source>
        <dbReference type="SAM" id="Phobius"/>
    </source>
</evidence>
<accession>A0A5M7BKI1</accession>
<dbReference type="AlphaFoldDB" id="A0A5M7BKI1"/>
<gene>
    <name evidence="3" type="ORF">F1721_26770</name>
</gene>
<dbReference type="InterPro" id="IPR025241">
    <property type="entry name" value="DUF4190"/>
</dbReference>
<feature type="transmembrane region" description="Helical" evidence="1">
    <location>
        <begin position="32"/>
        <end position="59"/>
    </location>
</feature>
<keyword evidence="1" id="KW-0472">Membrane</keyword>
<keyword evidence="1" id="KW-0812">Transmembrane</keyword>
<feature type="domain" description="DUF4190" evidence="2">
    <location>
        <begin position="31"/>
        <end position="97"/>
    </location>
</feature>
<feature type="transmembrane region" description="Helical" evidence="1">
    <location>
        <begin position="80"/>
        <end position="103"/>
    </location>
</feature>
<organism evidence="3 4">
    <name type="scientific">Saccharopolyspora hirsuta</name>
    <dbReference type="NCBI Taxonomy" id="1837"/>
    <lineage>
        <taxon>Bacteria</taxon>
        <taxon>Bacillati</taxon>
        <taxon>Actinomycetota</taxon>
        <taxon>Actinomycetes</taxon>
        <taxon>Pseudonocardiales</taxon>
        <taxon>Pseudonocardiaceae</taxon>
        <taxon>Saccharopolyspora</taxon>
    </lineage>
</organism>
<keyword evidence="1" id="KW-1133">Transmembrane helix</keyword>
<evidence type="ECO:0000259" key="2">
    <source>
        <dbReference type="Pfam" id="PF13828"/>
    </source>
</evidence>
<comment type="caution">
    <text evidence="3">The sequence shown here is derived from an EMBL/GenBank/DDBJ whole genome shotgun (WGS) entry which is preliminary data.</text>
</comment>
<protein>
    <submittedName>
        <fullName evidence="3">DUF4190 domain-containing protein</fullName>
    </submittedName>
</protein>
<dbReference type="RefSeq" id="WP_150069570.1">
    <property type="nucleotide sequence ID" value="NZ_JBEPDJ010000007.1"/>
</dbReference>
<dbReference type="Pfam" id="PF13828">
    <property type="entry name" value="DUF4190"/>
    <property type="match status" value="1"/>
</dbReference>